<keyword evidence="2" id="KW-0808">Transferase</keyword>
<name>A0A8H6IQJ7_9PEZI</name>
<keyword evidence="4 7" id="KW-0418">Kinase</keyword>
<dbReference type="Proteomes" id="UP000639643">
    <property type="component" value="Unassembled WGS sequence"/>
</dbReference>
<evidence type="ECO:0000313" key="7">
    <source>
        <dbReference type="EMBL" id="KAF6791031.1"/>
    </source>
</evidence>
<organism evidence="7 8">
    <name type="scientific">Colletotrichum musicola</name>
    <dbReference type="NCBI Taxonomy" id="2175873"/>
    <lineage>
        <taxon>Eukaryota</taxon>
        <taxon>Fungi</taxon>
        <taxon>Dikarya</taxon>
        <taxon>Ascomycota</taxon>
        <taxon>Pezizomycotina</taxon>
        <taxon>Sordariomycetes</taxon>
        <taxon>Hypocreomycetidae</taxon>
        <taxon>Glomerellales</taxon>
        <taxon>Glomerellaceae</taxon>
        <taxon>Colletotrichum</taxon>
        <taxon>Colletotrichum orchidearum species complex</taxon>
    </lineage>
</organism>
<dbReference type="InterPro" id="IPR000719">
    <property type="entry name" value="Prot_kinase_dom"/>
</dbReference>
<evidence type="ECO:0000256" key="1">
    <source>
        <dbReference type="ARBA" id="ARBA00022527"/>
    </source>
</evidence>
<dbReference type="PROSITE" id="PS50011">
    <property type="entry name" value="PROTEIN_KINASE_DOM"/>
    <property type="match status" value="1"/>
</dbReference>
<gene>
    <name evidence="7" type="ORF">CMUS01_16245</name>
</gene>
<evidence type="ECO:0000256" key="3">
    <source>
        <dbReference type="ARBA" id="ARBA00022741"/>
    </source>
</evidence>
<dbReference type="PANTHER" id="PTHR24355:SF18">
    <property type="entry name" value="G PROTEIN-COUPLED RECEPTOR KINASE"/>
    <property type="match status" value="1"/>
</dbReference>
<protein>
    <submittedName>
        <fullName evidence="7">Mitogen-activated protein kinase HOG1</fullName>
    </submittedName>
</protein>
<keyword evidence="3" id="KW-0547">Nucleotide-binding</keyword>
<dbReference type="Gene3D" id="1.10.510.10">
    <property type="entry name" value="Transferase(Phosphotransferase) domain 1"/>
    <property type="match status" value="1"/>
</dbReference>
<keyword evidence="5" id="KW-0067">ATP-binding</keyword>
<reference evidence="7" key="1">
    <citation type="journal article" date="2020" name="Phytopathology">
        <title>Genome Sequence Resources of Colletotrichum truncatum, C. plurivorum, C. musicola, and C. sojae: Four Species Pathogenic to Soybean (Glycine max).</title>
        <authorList>
            <person name="Rogerio F."/>
            <person name="Boufleur T.R."/>
            <person name="Ciampi-Guillardi M."/>
            <person name="Sukno S.A."/>
            <person name="Thon M.R."/>
            <person name="Massola Junior N.S."/>
            <person name="Baroncelli R."/>
        </authorList>
    </citation>
    <scope>NUCLEOTIDE SEQUENCE</scope>
    <source>
        <strain evidence="7">LFN0074</strain>
    </source>
</reference>
<keyword evidence="1" id="KW-0723">Serine/threonine-protein kinase</keyword>
<evidence type="ECO:0000313" key="8">
    <source>
        <dbReference type="Proteomes" id="UP000639643"/>
    </source>
</evidence>
<evidence type="ECO:0000259" key="6">
    <source>
        <dbReference type="PROSITE" id="PS50011"/>
    </source>
</evidence>
<dbReference type="OrthoDB" id="10252171at2759"/>
<proteinExistence type="predicted"/>
<sequence>MSKQSDIDTWIKAGTQGMALWELGRDDFDGLLDLYWRFLATGIQELDDKRFRAIKIAVDKAFKLFDASKRASAVFKLQNLLEQSEGPDHTKFEFAVLILSAKYPNDVPFCSPELRNCVKDLSINALVHKDEWGTHSYAKEYALFKSRCDLVMQKIRILGHEPSAQDVEKVAYVLDGWRVLKAWSATGAANTKIRMGRTPQGQHSLPKTIAVKSISEDNDVVFNYLSEIGIHATANKDELREHFVAYYGWSFWGGHFRIAMQLMCTDLEALLTRKKTPISWEKAVEGWKTPSKKRIQSPLPDKIDVVAGKNILIDDDYNIKIADFGVSKQARNRVQTTMATKAGTTGYTAPEVLRVDEEFHGSYTDKADLWSLGCVIYRMIRGRQFLAHDDETKREAENKVRALVENRWEGFGSKEAHLIENLLCVEVEKRSTARSALESYTRDVYAAGKKPKSV</sequence>
<comment type="caution">
    <text evidence="7">The sequence shown here is derived from an EMBL/GenBank/DDBJ whole genome shotgun (WGS) entry which is preliminary data.</text>
</comment>
<dbReference type="GO" id="GO:0004674">
    <property type="term" value="F:protein serine/threonine kinase activity"/>
    <property type="evidence" value="ECO:0007669"/>
    <property type="project" value="UniProtKB-KW"/>
</dbReference>
<dbReference type="InterPro" id="IPR011009">
    <property type="entry name" value="Kinase-like_dom_sf"/>
</dbReference>
<feature type="domain" description="Protein kinase" evidence="6">
    <location>
        <begin position="152"/>
        <end position="446"/>
    </location>
</feature>
<accession>A0A8H6IQJ7</accession>
<evidence type="ECO:0000256" key="4">
    <source>
        <dbReference type="ARBA" id="ARBA00022777"/>
    </source>
</evidence>
<dbReference type="GO" id="GO:0005524">
    <property type="term" value="F:ATP binding"/>
    <property type="evidence" value="ECO:0007669"/>
    <property type="project" value="UniProtKB-KW"/>
</dbReference>
<dbReference type="AlphaFoldDB" id="A0A8H6IQJ7"/>
<evidence type="ECO:0000256" key="5">
    <source>
        <dbReference type="ARBA" id="ARBA00022840"/>
    </source>
</evidence>
<dbReference type="PANTHER" id="PTHR24355">
    <property type="entry name" value="G PROTEIN-COUPLED RECEPTOR KINASE/RIBOSOMAL PROTEIN S6 KINASE"/>
    <property type="match status" value="1"/>
</dbReference>
<dbReference type="Pfam" id="PF00069">
    <property type="entry name" value="Pkinase"/>
    <property type="match status" value="1"/>
</dbReference>
<keyword evidence="8" id="KW-1185">Reference proteome</keyword>
<evidence type="ECO:0000256" key="2">
    <source>
        <dbReference type="ARBA" id="ARBA00022679"/>
    </source>
</evidence>
<dbReference type="EMBL" id="WIGM01001701">
    <property type="protein sequence ID" value="KAF6791031.1"/>
    <property type="molecule type" value="Genomic_DNA"/>
</dbReference>
<dbReference type="SUPFAM" id="SSF56112">
    <property type="entry name" value="Protein kinase-like (PK-like)"/>
    <property type="match status" value="1"/>
</dbReference>